<accession>G0MT37</accession>
<comment type="caution">
    <text evidence="6">Lacks conserved residue(s) required for the propagation of feature annotation.</text>
</comment>
<reference evidence="8" key="1">
    <citation type="submission" date="2011-07" db="EMBL/GenBank/DDBJ databases">
        <authorList>
            <consortium name="Caenorhabditis brenneri Sequencing and Analysis Consortium"/>
            <person name="Wilson R.K."/>
        </authorList>
    </citation>
    <scope>NUCLEOTIDE SEQUENCE [LARGE SCALE GENOMIC DNA]</scope>
    <source>
        <strain evidence="8">PB2801</strain>
    </source>
</reference>
<keyword evidence="3 6" id="KW-0812">Transmembrane</keyword>
<dbReference type="PANTHER" id="PTHR31114">
    <property type="entry name" value="SERPENTINE RECEPTOR CLASS GAMMA"/>
    <property type="match status" value="1"/>
</dbReference>
<dbReference type="InParanoid" id="G0MT37"/>
<evidence type="ECO:0000256" key="5">
    <source>
        <dbReference type="ARBA" id="ARBA00023136"/>
    </source>
</evidence>
<evidence type="ECO:0000313" key="7">
    <source>
        <dbReference type="EMBL" id="EGT43561.1"/>
    </source>
</evidence>
<protein>
    <recommendedName>
        <fullName evidence="6">Serpentine receptor class gamma</fullName>
    </recommendedName>
</protein>
<feature type="transmembrane region" description="Helical" evidence="6">
    <location>
        <begin position="20"/>
        <end position="48"/>
    </location>
</feature>
<dbReference type="AlphaFoldDB" id="G0MT37"/>
<dbReference type="Pfam" id="PF02118">
    <property type="entry name" value="Srg"/>
    <property type="match status" value="1"/>
</dbReference>
<dbReference type="OMA" id="FPMENIQ"/>
<keyword evidence="8" id="KW-1185">Reference proteome</keyword>
<feature type="transmembrane region" description="Helical" evidence="6">
    <location>
        <begin position="231"/>
        <end position="251"/>
    </location>
</feature>
<keyword evidence="4 6" id="KW-1133">Transmembrane helix</keyword>
<dbReference type="InterPro" id="IPR052880">
    <property type="entry name" value="NRL-Serpentine_Class_Gamma"/>
</dbReference>
<dbReference type="OrthoDB" id="5847711at2759"/>
<evidence type="ECO:0000256" key="4">
    <source>
        <dbReference type="ARBA" id="ARBA00022989"/>
    </source>
</evidence>
<gene>
    <name evidence="7" type="ORF">CAEBREN_24881</name>
</gene>
<dbReference type="GO" id="GO:0004888">
    <property type="term" value="F:transmembrane signaling receptor activity"/>
    <property type="evidence" value="ECO:0007669"/>
    <property type="project" value="InterPro"/>
</dbReference>
<comment type="similarity">
    <text evidence="2 6">Belongs to the nematode receptor-like protein srg family.</text>
</comment>
<evidence type="ECO:0000256" key="1">
    <source>
        <dbReference type="ARBA" id="ARBA00004141"/>
    </source>
</evidence>
<dbReference type="eggNOG" id="ENOG502R0PQ">
    <property type="taxonomic scope" value="Eukaryota"/>
</dbReference>
<name>G0MT37_CAEBE</name>
<dbReference type="EMBL" id="GL379811">
    <property type="protein sequence ID" value="EGT43561.1"/>
    <property type="molecule type" value="Genomic_DNA"/>
</dbReference>
<comment type="subcellular location">
    <subcellularLocation>
        <location evidence="1">Membrane</location>
        <topology evidence="1">Multi-pass membrane protein</topology>
    </subcellularLocation>
</comment>
<evidence type="ECO:0000256" key="2">
    <source>
        <dbReference type="ARBA" id="ARBA00005692"/>
    </source>
</evidence>
<feature type="transmembrane region" description="Helical" evidence="6">
    <location>
        <begin position="189"/>
        <end position="210"/>
    </location>
</feature>
<evidence type="ECO:0000256" key="6">
    <source>
        <dbReference type="RuleBase" id="RU280813"/>
    </source>
</evidence>
<dbReference type="HOGENOM" id="CLU_076972_0_0_1"/>
<dbReference type="InterPro" id="IPR000609">
    <property type="entry name" value="7TM_GPCR_serpentine_rcpt_Srg"/>
</dbReference>
<dbReference type="PANTHER" id="PTHR31114:SF3">
    <property type="entry name" value="SERPENTINE RECEPTOR CLASS GAMMA-RELATED"/>
    <property type="match status" value="1"/>
</dbReference>
<dbReference type="Proteomes" id="UP000008068">
    <property type="component" value="Unassembled WGS sequence"/>
</dbReference>
<keyword evidence="5 6" id="KW-0472">Membrane</keyword>
<evidence type="ECO:0000256" key="3">
    <source>
        <dbReference type="ARBA" id="ARBA00022692"/>
    </source>
</evidence>
<feature type="transmembrane region" description="Helical" evidence="6">
    <location>
        <begin position="140"/>
        <end position="157"/>
    </location>
</feature>
<sequence length="319" mass="36698">MSENPSNFLYFPMENIQFDSPVVITVIQCAYGIPSIIIMIFLLIWFGIRKNYTNPFYRNVQFDLAVNIVCYLNTWTAMRLERFESAMPFLKQIEIFVPGMLTISKYLTNYFFHLQSLSAAFMTANRILTVKFPNWTVSNWRFAFIASSVSVCIYSVLPNLVLYHGFTAKVHIMNGTLTRIRNVEAYNKGMLVTTILSVVYFFILLFLGLYSRYTVSRIHNNAHSGYITRKLTKVALVYSFLYSGIIFWTITSTADNKYDFLPIFIRSHNSYILGFGSDLLTLSLPYVLFLFDANVQRDLFKKQSGVTKVGTVNGTTVTN</sequence>
<dbReference type="GO" id="GO:0016020">
    <property type="term" value="C:membrane"/>
    <property type="evidence" value="ECO:0007669"/>
    <property type="project" value="UniProtKB-SubCell"/>
</dbReference>
<proteinExistence type="inferred from homology"/>
<dbReference type="GO" id="GO:0007606">
    <property type="term" value="P:sensory perception of chemical stimulus"/>
    <property type="evidence" value="ECO:0007669"/>
    <property type="project" value="UniProtKB-UniRule"/>
</dbReference>
<evidence type="ECO:0000313" key="8">
    <source>
        <dbReference type="Proteomes" id="UP000008068"/>
    </source>
</evidence>
<organism evidence="8">
    <name type="scientific">Caenorhabditis brenneri</name>
    <name type="common">Nematode worm</name>
    <dbReference type="NCBI Taxonomy" id="135651"/>
    <lineage>
        <taxon>Eukaryota</taxon>
        <taxon>Metazoa</taxon>
        <taxon>Ecdysozoa</taxon>
        <taxon>Nematoda</taxon>
        <taxon>Chromadorea</taxon>
        <taxon>Rhabditida</taxon>
        <taxon>Rhabditina</taxon>
        <taxon>Rhabditomorpha</taxon>
        <taxon>Rhabditoidea</taxon>
        <taxon>Rhabditidae</taxon>
        <taxon>Peloderinae</taxon>
        <taxon>Caenorhabditis</taxon>
    </lineage>
</organism>
<feature type="transmembrane region" description="Helical" evidence="6">
    <location>
        <begin position="271"/>
        <end position="291"/>
    </location>
</feature>